<dbReference type="NCBIfam" id="NF006091">
    <property type="entry name" value="PRK08243.1"/>
    <property type="match status" value="1"/>
</dbReference>
<name>A0A542ZCC5_9ACTN</name>
<keyword evidence="2" id="KW-0274">FAD</keyword>
<dbReference type="Pfam" id="PF01494">
    <property type="entry name" value="FAD_binding_3"/>
    <property type="match status" value="1"/>
</dbReference>
<feature type="domain" description="FAD-binding" evidence="3">
    <location>
        <begin position="7"/>
        <end position="344"/>
    </location>
</feature>
<dbReference type="GO" id="GO:0016709">
    <property type="term" value="F:oxidoreductase activity, acting on paired donors, with incorporation or reduction of molecular oxygen, NAD(P)H as one donor, and incorporation of one atom of oxygen"/>
    <property type="evidence" value="ECO:0007669"/>
    <property type="project" value="UniProtKB-ARBA"/>
</dbReference>
<evidence type="ECO:0000256" key="2">
    <source>
        <dbReference type="ARBA" id="ARBA00022827"/>
    </source>
</evidence>
<dbReference type="RefSeq" id="WP_281281836.1">
    <property type="nucleotide sequence ID" value="NZ_BAAAMD010000004.1"/>
</dbReference>
<dbReference type="GO" id="GO:0071949">
    <property type="term" value="F:FAD binding"/>
    <property type="evidence" value="ECO:0007669"/>
    <property type="project" value="InterPro"/>
</dbReference>
<dbReference type="PRINTS" id="PR00420">
    <property type="entry name" value="RNGMNOXGNASE"/>
</dbReference>
<dbReference type="SUPFAM" id="SSF51905">
    <property type="entry name" value="FAD/NAD(P)-binding domain"/>
    <property type="match status" value="1"/>
</dbReference>
<protein>
    <submittedName>
        <fullName evidence="4">p-hydroxybenzoate 3-monooxygenase</fullName>
    </submittedName>
</protein>
<dbReference type="PANTHER" id="PTHR43004">
    <property type="entry name" value="TRK SYSTEM POTASSIUM UPTAKE PROTEIN"/>
    <property type="match status" value="1"/>
</dbReference>
<dbReference type="InterPro" id="IPR036188">
    <property type="entry name" value="FAD/NAD-bd_sf"/>
</dbReference>
<evidence type="ECO:0000256" key="1">
    <source>
        <dbReference type="ARBA" id="ARBA00022630"/>
    </source>
</evidence>
<dbReference type="Gene3D" id="3.30.9.10">
    <property type="entry name" value="D-Amino Acid Oxidase, subunit A, domain 2"/>
    <property type="match status" value="1"/>
</dbReference>
<dbReference type="PANTHER" id="PTHR43004:SF3">
    <property type="entry name" value="P-HYDROXYBENZOATE HYDROXYLASE"/>
    <property type="match status" value="1"/>
</dbReference>
<evidence type="ECO:0000259" key="3">
    <source>
        <dbReference type="Pfam" id="PF01494"/>
    </source>
</evidence>
<comment type="caution">
    <text evidence="4">The sequence shown here is derived from an EMBL/GenBank/DDBJ whole genome shotgun (WGS) entry which is preliminary data.</text>
</comment>
<evidence type="ECO:0000313" key="4">
    <source>
        <dbReference type="EMBL" id="TQL57984.1"/>
    </source>
</evidence>
<gene>
    <name evidence="4" type="ORF">FB460_1834</name>
</gene>
<keyword evidence="1" id="KW-0285">Flavoprotein</keyword>
<dbReference type="EMBL" id="VFOR01000002">
    <property type="protein sequence ID" value="TQL57984.1"/>
    <property type="molecule type" value="Genomic_DNA"/>
</dbReference>
<evidence type="ECO:0000313" key="5">
    <source>
        <dbReference type="Proteomes" id="UP000316196"/>
    </source>
</evidence>
<dbReference type="AlphaFoldDB" id="A0A542ZCC5"/>
<proteinExistence type="predicted"/>
<keyword evidence="4" id="KW-0503">Monooxygenase</keyword>
<dbReference type="Proteomes" id="UP000316196">
    <property type="component" value="Unassembled WGS sequence"/>
</dbReference>
<keyword evidence="4" id="KW-0560">Oxidoreductase</keyword>
<dbReference type="InterPro" id="IPR050641">
    <property type="entry name" value="RIFMO-like"/>
</dbReference>
<sequence>MPKRERTRIGIVGGGPAGLMLSHLLAQQGIDHIVVEARTRHEIENTHRAGILEQGSADLLLDGVSDRILTDGDRHDGIDIRIEGERHPIDFQELVGASTYLYPQTDVFIDLADRREADGGDIRYGVGPAQVSDVESRPLITYSDPDSGGTVEIECDLLVGADGSRSVCRGAIPEQHRTAHFREYPFAWFGVLVETPPSHEELIYSRSEAGFALVSQRTETLQRLYFQCDPRERAEDWSDEQIWETFRSRLNFNGFEINEGPVTEKVVLPFRSFVSEPMRWGKLFLAGDAAHTVPPTGAKGLNLALQDVRILGDVLGRWAETGDDAMLDEYSGRCLDRVWKAQHFSYWMTSMLHTTADDSGFDRKRSLGELRMLLESDHGRAWLADAYTGWAGKALA</sequence>
<accession>A0A542ZCC5</accession>
<dbReference type="InterPro" id="IPR002938">
    <property type="entry name" value="FAD-bd"/>
</dbReference>
<dbReference type="SUPFAM" id="SSF54373">
    <property type="entry name" value="FAD-linked reductases, C-terminal domain"/>
    <property type="match status" value="1"/>
</dbReference>
<reference evidence="4 5" key="1">
    <citation type="submission" date="2019-06" db="EMBL/GenBank/DDBJ databases">
        <title>Sequencing the genomes of 1000 actinobacteria strains.</title>
        <authorList>
            <person name="Klenk H.-P."/>
        </authorList>
    </citation>
    <scope>NUCLEOTIDE SEQUENCE [LARGE SCALE GENOMIC DNA]</scope>
    <source>
        <strain evidence="4 5">DSM 8251</strain>
    </source>
</reference>
<keyword evidence="5" id="KW-1185">Reference proteome</keyword>
<dbReference type="Gene3D" id="3.50.50.60">
    <property type="entry name" value="FAD/NAD(P)-binding domain"/>
    <property type="match status" value="1"/>
</dbReference>
<organism evidence="4 5">
    <name type="scientific">Propioniferax innocua</name>
    <dbReference type="NCBI Taxonomy" id="1753"/>
    <lineage>
        <taxon>Bacteria</taxon>
        <taxon>Bacillati</taxon>
        <taxon>Actinomycetota</taxon>
        <taxon>Actinomycetes</taxon>
        <taxon>Propionibacteriales</taxon>
        <taxon>Propionibacteriaceae</taxon>
        <taxon>Propioniferax</taxon>
    </lineage>
</organism>